<dbReference type="InterPro" id="IPR036388">
    <property type="entry name" value="WH-like_DNA-bd_sf"/>
</dbReference>
<dbReference type="PROSITE" id="PS01117">
    <property type="entry name" value="HTH_MARR_1"/>
    <property type="match status" value="1"/>
</dbReference>
<evidence type="ECO:0000256" key="1">
    <source>
        <dbReference type="ARBA" id="ARBA00023015"/>
    </source>
</evidence>
<dbReference type="InterPro" id="IPR036390">
    <property type="entry name" value="WH_DNA-bd_sf"/>
</dbReference>
<dbReference type="PRINTS" id="PR00598">
    <property type="entry name" value="HTHMARR"/>
</dbReference>
<proteinExistence type="predicted"/>
<keyword evidence="6" id="KW-1185">Reference proteome</keyword>
<keyword evidence="1" id="KW-0805">Transcription regulation</keyword>
<sequence>MLKLEDVNTEQSLQLFHVFAKAFKSVSEHSYMSCKTQGFNPTAFAVLEVLYLKGSQPIQQIGSKLLLQSGNVTYVIDKLEQTGLLRRKHCSKDRRVIYTELTEEGKAVMDKVYPEHSKALSNALQGLNKEEKDLTIRLLKKLGMAAENITPVTVKKT</sequence>
<dbReference type="STRING" id="1324314.BVG16_19725"/>
<dbReference type="PANTHER" id="PTHR33164">
    <property type="entry name" value="TRANSCRIPTIONAL REGULATOR, MARR FAMILY"/>
    <property type="match status" value="1"/>
</dbReference>
<dbReference type="GO" id="GO:0006950">
    <property type="term" value="P:response to stress"/>
    <property type="evidence" value="ECO:0007669"/>
    <property type="project" value="TreeGrafter"/>
</dbReference>
<reference evidence="5 6" key="1">
    <citation type="submission" date="2017-01" db="EMBL/GenBank/DDBJ databases">
        <title>Genome analysis of Paenibacillus selenitrireducens ES3-24.</title>
        <authorList>
            <person name="Xu D."/>
            <person name="Yao R."/>
            <person name="Zheng S."/>
        </authorList>
    </citation>
    <scope>NUCLEOTIDE SEQUENCE [LARGE SCALE GENOMIC DNA]</scope>
    <source>
        <strain evidence="5 6">ES3-24</strain>
    </source>
</reference>
<dbReference type="Gene3D" id="1.10.10.10">
    <property type="entry name" value="Winged helix-like DNA-binding domain superfamily/Winged helix DNA-binding domain"/>
    <property type="match status" value="1"/>
</dbReference>
<dbReference type="PROSITE" id="PS50995">
    <property type="entry name" value="HTH_MARR_2"/>
    <property type="match status" value="1"/>
</dbReference>
<accession>A0A1T2X6R7</accession>
<organism evidence="5 6">
    <name type="scientific">Paenibacillus selenitireducens</name>
    <dbReference type="NCBI Taxonomy" id="1324314"/>
    <lineage>
        <taxon>Bacteria</taxon>
        <taxon>Bacillati</taxon>
        <taxon>Bacillota</taxon>
        <taxon>Bacilli</taxon>
        <taxon>Bacillales</taxon>
        <taxon>Paenibacillaceae</taxon>
        <taxon>Paenibacillus</taxon>
    </lineage>
</organism>
<dbReference type="RefSeq" id="WP_233147106.1">
    <property type="nucleotide sequence ID" value="NZ_MSZX01000008.1"/>
</dbReference>
<dbReference type="GO" id="GO:0003677">
    <property type="term" value="F:DNA binding"/>
    <property type="evidence" value="ECO:0007669"/>
    <property type="project" value="UniProtKB-KW"/>
</dbReference>
<protein>
    <submittedName>
        <fullName evidence="5">MarR family transcriptional regulator</fullName>
    </submittedName>
</protein>
<dbReference type="InterPro" id="IPR023187">
    <property type="entry name" value="Tscrpt_reg_MarR-type_CS"/>
</dbReference>
<keyword evidence="2" id="KW-0238">DNA-binding</keyword>
<name>A0A1T2X6R7_9BACL</name>
<dbReference type="PANTHER" id="PTHR33164:SF56">
    <property type="entry name" value="HTH-TYPE TRANSCRIPTIONAL REGULATOR MHQR"/>
    <property type="match status" value="1"/>
</dbReference>
<gene>
    <name evidence="5" type="ORF">BVG16_19725</name>
</gene>
<dbReference type="Pfam" id="PF01047">
    <property type="entry name" value="MarR"/>
    <property type="match status" value="1"/>
</dbReference>
<dbReference type="Proteomes" id="UP000190188">
    <property type="component" value="Unassembled WGS sequence"/>
</dbReference>
<evidence type="ECO:0000256" key="2">
    <source>
        <dbReference type="ARBA" id="ARBA00023125"/>
    </source>
</evidence>
<comment type="caution">
    <text evidence="5">The sequence shown here is derived from an EMBL/GenBank/DDBJ whole genome shotgun (WGS) entry which is preliminary data.</text>
</comment>
<dbReference type="EMBL" id="MSZX01000008">
    <property type="protein sequence ID" value="OPA75574.1"/>
    <property type="molecule type" value="Genomic_DNA"/>
</dbReference>
<dbReference type="SMART" id="SM00347">
    <property type="entry name" value="HTH_MARR"/>
    <property type="match status" value="1"/>
</dbReference>
<feature type="domain" description="HTH marR-type" evidence="4">
    <location>
        <begin position="12"/>
        <end position="144"/>
    </location>
</feature>
<dbReference type="InterPro" id="IPR000835">
    <property type="entry name" value="HTH_MarR-typ"/>
</dbReference>
<evidence type="ECO:0000259" key="4">
    <source>
        <dbReference type="PROSITE" id="PS50995"/>
    </source>
</evidence>
<dbReference type="SUPFAM" id="SSF46785">
    <property type="entry name" value="Winged helix' DNA-binding domain"/>
    <property type="match status" value="1"/>
</dbReference>
<dbReference type="InterPro" id="IPR039422">
    <property type="entry name" value="MarR/SlyA-like"/>
</dbReference>
<evidence type="ECO:0000256" key="3">
    <source>
        <dbReference type="ARBA" id="ARBA00023163"/>
    </source>
</evidence>
<dbReference type="AlphaFoldDB" id="A0A1T2X6R7"/>
<evidence type="ECO:0000313" key="6">
    <source>
        <dbReference type="Proteomes" id="UP000190188"/>
    </source>
</evidence>
<dbReference type="GO" id="GO:0003700">
    <property type="term" value="F:DNA-binding transcription factor activity"/>
    <property type="evidence" value="ECO:0007669"/>
    <property type="project" value="InterPro"/>
</dbReference>
<keyword evidence="3" id="KW-0804">Transcription</keyword>
<evidence type="ECO:0000313" key="5">
    <source>
        <dbReference type="EMBL" id="OPA75574.1"/>
    </source>
</evidence>